<dbReference type="GO" id="GO:0005634">
    <property type="term" value="C:nucleus"/>
    <property type="evidence" value="ECO:0007669"/>
    <property type="project" value="UniProtKB-SubCell"/>
</dbReference>
<comment type="caution">
    <text evidence="6">The sequence shown here is derived from an EMBL/GenBank/DDBJ whole genome shotgun (WGS) entry which is preliminary data.</text>
</comment>
<keyword evidence="5" id="KW-0539">Nucleus</keyword>
<gene>
    <name evidence="6" type="ORF">PHMEG_00038166</name>
</gene>
<dbReference type="SUPFAM" id="SSF53098">
    <property type="entry name" value="Ribonuclease H-like"/>
    <property type="match status" value="1"/>
</dbReference>
<dbReference type="Proteomes" id="UP000198211">
    <property type="component" value="Unassembled WGS sequence"/>
</dbReference>
<dbReference type="EMBL" id="NBNE01017477">
    <property type="protein sequence ID" value="OWY92712.1"/>
    <property type="molecule type" value="Genomic_DNA"/>
</dbReference>
<comment type="subcellular location">
    <subcellularLocation>
        <location evidence="1">Nucleus</location>
    </subcellularLocation>
</comment>
<evidence type="ECO:0000256" key="1">
    <source>
        <dbReference type="ARBA" id="ARBA00004123"/>
    </source>
</evidence>
<keyword evidence="3" id="KW-0863">Zinc-finger</keyword>
<dbReference type="InterPro" id="IPR012337">
    <property type="entry name" value="RNaseH-like_sf"/>
</dbReference>
<evidence type="ECO:0000256" key="4">
    <source>
        <dbReference type="ARBA" id="ARBA00022833"/>
    </source>
</evidence>
<dbReference type="PANTHER" id="PTHR46481">
    <property type="entry name" value="ZINC FINGER BED DOMAIN-CONTAINING PROTEIN 4"/>
    <property type="match status" value="1"/>
</dbReference>
<feature type="non-terminal residue" evidence="6">
    <location>
        <position position="321"/>
    </location>
</feature>
<evidence type="ECO:0000313" key="7">
    <source>
        <dbReference type="Proteomes" id="UP000198211"/>
    </source>
</evidence>
<accession>A0A225UI29</accession>
<protein>
    <submittedName>
        <fullName evidence="6">Uncharacterized protein</fullName>
    </submittedName>
</protein>
<keyword evidence="4" id="KW-0862">Zinc</keyword>
<dbReference type="InterPro" id="IPR052035">
    <property type="entry name" value="ZnF_BED_domain_contain"/>
</dbReference>
<dbReference type="PANTHER" id="PTHR46481:SF10">
    <property type="entry name" value="ZINC FINGER BED DOMAIN-CONTAINING PROTEIN 39"/>
    <property type="match status" value="1"/>
</dbReference>
<evidence type="ECO:0000256" key="3">
    <source>
        <dbReference type="ARBA" id="ARBA00022771"/>
    </source>
</evidence>
<name>A0A225UI29_9STRA</name>
<dbReference type="OrthoDB" id="128218at2759"/>
<proteinExistence type="predicted"/>
<dbReference type="GO" id="GO:0008270">
    <property type="term" value="F:zinc ion binding"/>
    <property type="evidence" value="ECO:0007669"/>
    <property type="project" value="UniProtKB-KW"/>
</dbReference>
<dbReference type="AlphaFoldDB" id="A0A225UI29"/>
<evidence type="ECO:0000313" key="6">
    <source>
        <dbReference type="EMBL" id="OWY92712.1"/>
    </source>
</evidence>
<sequence length="321" mass="36275">MSSWLINDGLPYNVIQSRHFKSMMQAATGRSDFTVLAASTYNDILDAHYDNFCKAVASLLQVEHETLLGLPFLNLMHDTWTNVSKDGVVGASIAFIDRSWHPRHIALLATAKNDGHESMEVKELIDEKCSERFGLCVESMVKFTISDTAPAAKKISKEFDTTLPSDCVMHVLNLCILYGLGLRDNWKMKMPEGDSSAKKRRTLVTPGGALPKGAELVKKVRKLNNYFTTTNRITRLEEVQKFFQYPILRAKVDAEVRVASTVSVFQRTIVNFKAFEKYFERCDPDDDPSVFKSLSDDDWKLMVELEAVLNNISHLALVEIQ</sequence>
<reference evidence="7" key="1">
    <citation type="submission" date="2017-03" db="EMBL/GenBank/DDBJ databases">
        <title>Phytopthora megakarya and P. palmivora, two closely related causual agents of cacao black pod achieved similar genome size and gene model numbers by different mechanisms.</title>
        <authorList>
            <person name="Ali S."/>
            <person name="Shao J."/>
            <person name="Larry D.J."/>
            <person name="Kronmiller B."/>
            <person name="Shen D."/>
            <person name="Strem M.D."/>
            <person name="Melnick R.L."/>
            <person name="Guiltinan M.J."/>
            <person name="Tyler B.M."/>
            <person name="Meinhardt L.W."/>
            <person name="Bailey B.A."/>
        </authorList>
    </citation>
    <scope>NUCLEOTIDE SEQUENCE [LARGE SCALE GENOMIC DNA]</scope>
    <source>
        <strain evidence="7">zdho120</strain>
    </source>
</reference>
<evidence type="ECO:0000256" key="5">
    <source>
        <dbReference type="ARBA" id="ARBA00023242"/>
    </source>
</evidence>
<organism evidence="6 7">
    <name type="scientific">Phytophthora megakarya</name>
    <dbReference type="NCBI Taxonomy" id="4795"/>
    <lineage>
        <taxon>Eukaryota</taxon>
        <taxon>Sar</taxon>
        <taxon>Stramenopiles</taxon>
        <taxon>Oomycota</taxon>
        <taxon>Peronosporomycetes</taxon>
        <taxon>Peronosporales</taxon>
        <taxon>Peronosporaceae</taxon>
        <taxon>Phytophthora</taxon>
    </lineage>
</organism>
<keyword evidence="7" id="KW-1185">Reference proteome</keyword>
<dbReference type="STRING" id="4795.A0A225UI29"/>
<evidence type="ECO:0000256" key="2">
    <source>
        <dbReference type="ARBA" id="ARBA00022723"/>
    </source>
</evidence>
<keyword evidence="2" id="KW-0479">Metal-binding</keyword>